<comment type="caution">
    <text evidence="1">The sequence shown here is derived from an EMBL/GenBank/DDBJ whole genome shotgun (WGS) entry which is preliminary data.</text>
</comment>
<proteinExistence type="predicted"/>
<dbReference type="OrthoDB" id="14833at2759"/>
<accession>A0A139IK20</accession>
<name>A0A139IK20_9PEZI</name>
<dbReference type="Proteomes" id="UP000073492">
    <property type="component" value="Unassembled WGS sequence"/>
</dbReference>
<evidence type="ECO:0000313" key="1">
    <source>
        <dbReference type="EMBL" id="KXT14922.1"/>
    </source>
</evidence>
<dbReference type="EMBL" id="LFZO01000071">
    <property type="protein sequence ID" value="KXT14922.1"/>
    <property type="molecule type" value="Genomic_DNA"/>
</dbReference>
<sequence length="114" mass="12567">MLRGSPAVKQSFRDRTLSDCGCTACHIYLPAYGGPRRTTLRPPGHLICPMCAPLAILDGGTHHMEILRVTTATLNRKLCRQYCDTIVNKNLARPKDRSFVGVENSPSNIDDVSI</sequence>
<keyword evidence="2" id="KW-1185">Reference proteome</keyword>
<organism evidence="1 2">
    <name type="scientific">Pseudocercospora musae</name>
    <dbReference type="NCBI Taxonomy" id="113226"/>
    <lineage>
        <taxon>Eukaryota</taxon>
        <taxon>Fungi</taxon>
        <taxon>Dikarya</taxon>
        <taxon>Ascomycota</taxon>
        <taxon>Pezizomycotina</taxon>
        <taxon>Dothideomycetes</taxon>
        <taxon>Dothideomycetidae</taxon>
        <taxon>Mycosphaerellales</taxon>
        <taxon>Mycosphaerellaceae</taxon>
        <taxon>Pseudocercospora</taxon>
    </lineage>
</organism>
<evidence type="ECO:0000313" key="2">
    <source>
        <dbReference type="Proteomes" id="UP000073492"/>
    </source>
</evidence>
<gene>
    <name evidence="1" type="ORF">AC579_3053</name>
</gene>
<dbReference type="AlphaFoldDB" id="A0A139IK20"/>
<protein>
    <submittedName>
        <fullName evidence="1">Uncharacterized protein</fullName>
    </submittedName>
</protein>
<reference evidence="1 2" key="1">
    <citation type="submission" date="2015-07" db="EMBL/GenBank/DDBJ databases">
        <title>Comparative genomics of the Sigatoka disease complex on banana suggests a link between parallel evolutionary changes in Pseudocercospora fijiensis and Pseudocercospora eumusae and increased virulence on the banana host.</title>
        <authorList>
            <person name="Chang T.-C."/>
            <person name="Salvucci A."/>
            <person name="Crous P.W."/>
            <person name="Stergiopoulos I."/>
        </authorList>
    </citation>
    <scope>NUCLEOTIDE SEQUENCE [LARGE SCALE GENOMIC DNA]</scope>
    <source>
        <strain evidence="1 2">CBS 116634</strain>
    </source>
</reference>